<dbReference type="Proteomes" id="UP000831120">
    <property type="component" value="Plasmid pTbrSNM4-1b"/>
</dbReference>
<organism evidence="2 3">
    <name type="scientific">Thermus brockianus</name>
    <dbReference type="NCBI Taxonomy" id="56956"/>
    <lineage>
        <taxon>Bacteria</taxon>
        <taxon>Thermotogati</taxon>
        <taxon>Deinococcota</taxon>
        <taxon>Deinococci</taxon>
        <taxon>Thermales</taxon>
        <taxon>Thermaceae</taxon>
        <taxon>Thermus</taxon>
    </lineage>
</organism>
<keyword evidence="3" id="KW-1185">Reference proteome</keyword>
<evidence type="ECO:0000256" key="1">
    <source>
        <dbReference type="SAM" id="MobiDB-lite"/>
    </source>
</evidence>
<feature type="compositionally biased region" description="Basic and acidic residues" evidence="1">
    <location>
        <begin position="1"/>
        <end position="16"/>
    </location>
</feature>
<keyword evidence="2" id="KW-0614">Plasmid</keyword>
<reference evidence="2 3" key="1">
    <citation type="journal article" date="2022" name="Microbiol. Resour. Announc.">
        <title>Complete Genome Sequences of Thermus Strains Isolated from Senami Hot Spring in Japan.</title>
        <authorList>
            <person name="Miyazaki K."/>
        </authorList>
    </citation>
    <scope>NUCLEOTIDE SEQUENCE [LARGE SCALE GENOMIC DNA]</scope>
    <source>
        <strain evidence="2 3">SNM4-1</strain>
        <plasmid evidence="2 3">pTbrSNM4-1b</plasmid>
    </source>
</reference>
<evidence type="ECO:0000313" key="3">
    <source>
        <dbReference type="Proteomes" id="UP000831120"/>
    </source>
</evidence>
<sequence length="64" mass="6787">MEKLRDGALRRSDRRQTMGKPWMRSGKGALPLEGARPQGDSARSHQEVSAVSLGVATALAGLGL</sequence>
<proteinExistence type="predicted"/>
<evidence type="ECO:0000313" key="2">
    <source>
        <dbReference type="EMBL" id="BDG17738.1"/>
    </source>
</evidence>
<protein>
    <submittedName>
        <fullName evidence="2">Uncharacterized protein</fullName>
    </submittedName>
</protein>
<gene>
    <name evidence="2" type="ORF">TbrSNM41_24720</name>
</gene>
<name>A0ABM7XMZ7_THEBO</name>
<dbReference type="EMBL" id="AP025594">
    <property type="protein sequence ID" value="BDG17738.1"/>
    <property type="molecule type" value="Genomic_DNA"/>
</dbReference>
<geneLocation type="plasmid" evidence="2 3">
    <name>pTbrSNM4-1b</name>
</geneLocation>
<feature type="region of interest" description="Disordered" evidence="1">
    <location>
        <begin position="1"/>
        <end position="46"/>
    </location>
</feature>
<accession>A0ABM7XMZ7</accession>